<evidence type="ECO:0000256" key="1">
    <source>
        <dbReference type="ARBA" id="ARBA00023015"/>
    </source>
</evidence>
<dbReference type="GO" id="GO:0003700">
    <property type="term" value="F:DNA-binding transcription factor activity"/>
    <property type="evidence" value="ECO:0007669"/>
    <property type="project" value="InterPro"/>
</dbReference>
<dbReference type="Gene3D" id="3.40.1410.10">
    <property type="entry name" value="Chorismate lyase-like"/>
    <property type="match status" value="1"/>
</dbReference>
<sequence length="261" mass="29249">MRCPAGAATTVPDWQTFEVNGLQVDKTSFTPLYKQLFYIICQQIQNGTLPLGSQLPTQKAIAQTYNVSLIVVKQAWSELINAGVITSQRGSGSVVSAVPEGVSYGHTFRGITSDLRDASVAVENRILEIATRRARDAQEDGLSLPAHHHYLYISRVRYLNDRPFNHEKIYLDLSFFPGLTLTADELAHTSLYHLLNVKSDSAIEKVDAILPSPDLCEKLQIAENKPLLSVARQTFMAGEAHPFEYCRYYVLSDYFGEIHYH</sequence>
<evidence type="ECO:0000256" key="2">
    <source>
        <dbReference type="ARBA" id="ARBA00023125"/>
    </source>
</evidence>
<keyword evidence="2" id="KW-0238">DNA-binding</keyword>
<dbReference type="PROSITE" id="PS50949">
    <property type="entry name" value="HTH_GNTR"/>
    <property type="match status" value="1"/>
</dbReference>
<dbReference type="Pfam" id="PF00392">
    <property type="entry name" value="GntR"/>
    <property type="match status" value="1"/>
</dbReference>
<dbReference type="GO" id="GO:0045892">
    <property type="term" value="P:negative regulation of DNA-templated transcription"/>
    <property type="evidence" value="ECO:0007669"/>
    <property type="project" value="TreeGrafter"/>
</dbReference>
<dbReference type="InterPro" id="IPR028978">
    <property type="entry name" value="Chorismate_lyase_/UTRA_dom_sf"/>
</dbReference>
<name>A0AAX2BEH5_CITAM</name>
<organism evidence="5 6">
    <name type="scientific">Citrobacter amalonaticus</name>
    <dbReference type="NCBI Taxonomy" id="35703"/>
    <lineage>
        <taxon>Bacteria</taxon>
        <taxon>Pseudomonadati</taxon>
        <taxon>Pseudomonadota</taxon>
        <taxon>Gammaproteobacteria</taxon>
        <taxon>Enterobacterales</taxon>
        <taxon>Enterobacteriaceae</taxon>
        <taxon>Citrobacter</taxon>
    </lineage>
</organism>
<dbReference type="Gene3D" id="1.10.10.10">
    <property type="entry name" value="Winged helix-like DNA-binding domain superfamily/Winged helix DNA-binding domain"/>
    <property type="match status" value="1"/>
</dbReference>
<keyword evidence="3" id="KW-0804">Transcription</keyword>
<protein>
    <recommendedName>
        <fullName evidence="4">HTH gntR-type domain-containing protein</fullName>
    </recommendedName>
</protein>
<dbReference type="Pfam" id="PF07702">
    <property type="entry name" value="UTRA"/>
    <property type="match status" value="1"/>
</dbReference>
<dbReference type="InterPro" id="IPR011663">
    <property type="entry name" value="UTRA"/>
</dbReference>
<dbReference type="PANTHER" id="PTHR44846">
    <property type="entry name" value="MANNOSYL-D-GLYCERATE TRANSPORT/METABOLISM SYSTEM REPRESSOR MNGR-RELATED"/>
    <property type="match status" value="1"/>
</dbReference>
<dbReference type="InterPro" id="IPR050679">
    <property type="entry name" value="Bact_HTH_transcr_reg"/>
</dbReference>
<feature type="domain" description="HTH gntR-type" evidence="4">
    <location>
        <begin position="30"/>
        <end position="98"/>
    </location>
</feature>
<evidence type="ECO:0000313" key="5">
    <source>
        <dbReference type="EMBL" id="SAZ07297.1"/>
    </source>
</evidence>
<dbReference type="CDD" id="cd07377">
    <property type="entry name" value="WHTH_GntR"/>
    <property type="match status" value="1"/>
</dbReference>
<dbReference type="InterPro" id="IPR036390">
    <property type="entry name" value="WH_DNA-bd_sf"/>
</dbReference>
<evidence type="ECO:0000259" key="4">
    <source>
        <dbReference type="PROSITE" id="PS50949"/>
    </source>
</evidence>
<evidence type="ECO:0000313" key="6">
    <source>
        <dbReference type="Proteomes" id="UP000245995"/>
    </source>
</evidence>
<dbReference type="AlphaFoldDB" id="A0AAX2BEH5"/>
<dbReference type="GO" id="GO:0003677">
    <property type="term" value="F:DNA binding"/>
    <property type="evidence" value="ECO:0007669"/>
    <property type="project" value="UniProtKB-KW"/>
</dbReference>
<accession>A0AAX2BEH5</accession>
<proteinExistence type="predicted"/>
<reference evidence="5 6" key="1">
    <citation type="submission" date="2016-04" db="EMBL/GenBank/DDBJ databases">
        <authorList>
            <person name="Regsiter A."/>
            <person name="William W."/>
        </authorList>
    </citation>
    <scope>NUCLEOTIDE SEQUENCE [LARGE SCALE GENOMIC DNA]</scope>
    <source>
        <strain evidence="5 6">92</strain>
    </source>
</reference>
<dbReference type="SUPFAM" id="SSF64288">
    <property type="entry name" value="Chorismate lyase-like"/>
    <property type="match status" value="1"/>
</dbReference>
<dbReference type="InterPro" id="IPR000524">
    <property type="entry name" value="Tscrpt_reg_HTH_GntR"/>
</dbReference>
<dbReference type="EMBL" id="LT556085">
    <property type="protein sequence ID" value="SAZ07297.1"/>
    <property type="molecule type" value="Genomic_DNA"/>
</dbReference>
<dbReference type="Proteomes" id="UP000245995">
    <property type="component" value="Chromosome CITRO92"/>
</dbReference>
<evidence type="ECO:0000256" key="3">
    <source>
        <dbReference type="ARBA" id="ARBA00023163"/>
    </source>
</evidence>
<dbReference type="SUPFAM" id="SSF46785">
    <property type="entry name" value="Winged helix' DNA-binding domain"/>
    <property type="match status" value="1"/>
</dbReference>
<dbReference type="SMART" id="SM00866">
    <property type="entry name" value="UTRA"/>
    <property type="match status" value="1"/>
</dbReference>
<keyword evidence="1" id="KW-0805">Transcription regulation</keyword>
<dbReference type="PANTHER" id="PTHR44846:SF1">
    <property type="entry name" value="MANNOSYL-D-GLYCERATE TRANSPORT_METABOLISM SYSTEM REPRESSOR MNGR-RELATED"/>
    <property type="match status" value="1"/>
</dbReference>
<dbReference type="InterPro" id="IPR036388">
    <property type="entry name" value="WH-like_DNA-bd_sf"/>
</dbReference>
<dbReference type="SMART" id="SM00345">
    <property type="entry name" value="HTH_GNTR"/>
    <property type="match status" value="1"/>
</dbReference>
<gene>
    <name evidence="5" type="ORF">CITRO92_0912</name>
</gene>